<proteinExistence type="predicted"/>
<reference evidence="4" key="1">
    <citation type="submission" date="2020-02" db="EMBL/GenBank/DDBJ databases">
        <authorList>
            <person name="Meier V. D."/>
        </authorList>
    </citation>
    <scope>NUCLEOTIDE SEQUENCE</scope>
    <source>
        <strain evidence="4">AVDCRST_MAG28</strain>
    </source>
</reference>
<dbReference type="InterPro" id="IPR025202">
    <property type="entry name" value="PLD-like_dom"/>
</dbReference>
<feature type="region of interest" description="Disordered" evidence="1">
    <location>
        <begin position="387"/>
        <end position="420"/>
    </location>
</feature>
<dbReference type="Pfam" id="PF13091">
    <property type="entry name" value="PLDc_2"/>
    <property type="match status" value="2"/>
</dbReference>
<evidence type="ECO:0000313" key="4">
    <source>
        <dbReference type="EMBL" id="CAA9448752.1"/>
    </source>
</evidence>
<dbReference type="GO" id="GO:0016020">
    <property type="term" value="C:membrane"/>
    <property type="evidence" value="ECO:0007669"/>
    <property type="project" value="TreeGrafter"/>
</dbReference>
<dbReference type="GO" id="GO:0008808">
    <property type="term" value="F:cardiolipin synthase activity"/>
    <property type="evidence" value="ECO:0007669"/>
    <property type="project" value="TreeGrafter"/>
</dbReference>
<accession>A0A6J4QQ97</accession>
<dbReference type="EMBL" id="CADCVE010000025">
    <property type="protein sequence ID" value="CAA9448752.1"/>
    <property type="molecule type" value="Genomic_DNA"/>
</dbReference>
<feature type="region of interest" description="Disordered" evidence="1">
    <location>
        <begin position="1"/>
        <end position="20"/>
    </location>
</feature>
<sequence length="493" mass="53336">MSAGRSSTSQSDTVPTASSERLERAIRRASDAPLRAGNELRLLENGPATYEDWLAAIAGAKRWVHLENYIFENDGVGRRFADALSSKAREGVPVRVLYDWFGSADVPRSFWDGLREAGAEVRAVNPPSLRRGVRSFMRRDHRKLVGVDGSYASVGGVCIADGWLERSSETGLPYRDTAVAFRGPAVADAERAFAGAWDLSGAKPLPPGERPEAGDITPAGERDARVVIQEPGRVRVLRTLEILLASVEERMWITDAYFLSAPTLTQALISSSRDGVDVRILLPATNDLPWIGALSRTGYRPLLEAGVRIFEYGGPMIHAKTHVADSRFSRVGSTNLNFSGLLANWEADLLSEDPSFGAEIEQMFEEDLQNAREIRLLSSSGSIRPRAVPERKIDEGERRDQRRTNRGSFPGALRGSSGAATATASRLGGEALRGTTDSAYLGAYERKLGVAVSASVLGISLLGLRYPRLVAWPQAAVGLLAGGVGLLRAARRG</sequence>
<gene>
    <name evidence="4" type="ORF">AVDCRST_MAG28-1142</name>
</gene>
<dbReference type="PANTHER" id="PTHR21248">
    <property type="entry name" value="CARDIOLIPIN SYNTHASE"/>
    <property type="match status" value="1"/>
</dbReference>
<feature type="transmembrane region" description="Helical" evidence="2">
    <location>
        <begin position="472"/>
        <end position="490"/>
    </location>
</feature>
<evidence type="ECO:0000256" key="1">
    <source>
        <dbReference type="SAM" id="MobiDB-lite"/>
    </source>
</evidence>
<dbReference type="SMART" id="SM00155">
    <property type="entry name" value="PLDc"/>
    <property type="match status" value="2"/>
</dbReference>
<dbReference type="SUPFAM" id="SSF56024">
    <property type="entry name" value="Phospholipase D/nuclease"/>
    <property type="match status" value="2"/>
</dbReference>
<dbReference type="GO" id="GO:0032049">
    <property type="term" value="P:cardiolipin biosynthetic process"/>
    <property type="evidence" value="ECO:0007669"/>
    <property type="project" value="UniProtKB-ARBA"/>
</dbReference>
<dbReference type="PANTHER" id="PTHR21248:SF22">
    <property type="entry name" value="PHOSPHOLIPASE D"/>
    <property type="match status" value="1"/>
</dbReference>
<keyword evidence="2" id="KW-1133">Transmembrane helix</keyword>
<keyword evidence="2" id="KW-0472">Membrane</keyword>
<dbReference type="Gene3D" id="3.30.870.10">
    <property type="entry name" value="Endonuclease Chain A"/>
    <property type="match status" value="2"/>
</dbReference>
<feature type="compositionally biased region" description="Low complexity" evidence="1">
    <location>
        <begin position="411"/>
        <end position="420"/>
    </location>
</feature>
<dbReference type="PROSITE" id="PS50035">
    <property type="entry name" value="PLD"/>
    <property type="match status" value="1"/>
</dbReference>
<dbReference type="InterPro" id="IPR001736">
    <property type="entry name" value="PLipase_D/transphosphatidylase"/>
</dbReference>
<feature type="domain" description="PLD phosphodiesterase" evidence="3">
    <location>
        <begin position="313"/>
        <end position="340"/>
    </location>
</feature>
<feature type="compositionally biased region" description="Basic and acidic residues" evidence="1">
    <location>
        <begin position="387"/>
        <end position="403"/>
    </location>
</feature>
<protein>
    <submittedName>
        <fullName evidence="4">Putative phospholipase D family protein</fullName>
    </submittedName>
</protein>
<dbReference type="AlphaFoldDB" id="A0A6J4QQ97"/>
<evidence type="ECO:0000256" key="2">
    <source>
        <dbReference type="SAM" id="Phobius"/>
    </source>
</evidence>
<feature type="compositionally biased region" description="Polar residues" evidence="1">
    <location>
        <begin position="1"/>
        <end position="19"/>
    </location>
</feature>
<dbReference type="CDD" id="cd09110">
    <property type="entry name" value="PLDc_CLS_1"/>
    <property type="match status" value="1"/>
</dbReference>
<evidence type="ECO:0000259" key="3">
    <source>
        <dbReference type="PROSITE" id="PS50035"/>
    </source>
</evidence>
<keyword evidence="2" id="KW-0812">Transmembrane</keyword>
<organism evidence="4">
    <name type="scientific">uncultured Rubrobacteraceae bacterium</name>
    <dbReference type="NCBI Taxonomy" id="349277"/>
    <lineage>
        <taxon>Bacteria</taxon>
        <taxon>Bacillati</taxon>
        <taxon>Actinomycetota</taxon>
        <taxon>Rubrobacteria</taxon>
        <taxon>Rubrobacterales</taxon>
        <taxon>Rubrobacteraceae</taxon>
        <taxon>environmental samples</taxon>
    </lineage>
</organism>
<name>A0A6J4QQ97_9ACTN</name>
<dbReference type="CDD" id="cd09159">
    <property type="entry name" value="PLDc_ybhO_like_2"/>
    <property type="match status" value="1"/>
</dbReference>